<dbReference type="PANTHER" id="PTHR41791:SF1">
    <property type="entry name" value="SSL7039 PROTEIN"/>
    <property type="match status" value="1"/>
</dbReference>
<name>A0A554X8C8_9BURK</name>
<keyword evidence="2" id="KW-1185">Reference proteome</keyword>
<accession>A0A554X8C8</accession>
<proteinExistence type="predicted"/>
<gene>
    <name evidence="1" type="ORF">Tchar_02171</name>
</gene>
<dbReference type="Proteomes" id="UP000318294">
    <property type="component" value="Unassembled WGS sequence"/>
</dbReference>
<dbReference type="PANTHER" id="PTHR41791">
    <property type="entry name" value="SSL7039 PROTEIN"/>
    <property type="match status" value="1"/>
</dbReference>
<protein>
    <submittedName>
        <fullName evidence="1">Putative addiction module killer protein</fullName>
    </submittedName>
</protein>
<evidence type="ECO:0000313" key="1">
    <source>
        <dbReference type="EMBL" id="TSE32085.1"/>
    </source>
</evidence>
<dbReference type="EMBL" id="VJON01000041">
    <property type="protein sequence ID" value="TSE32085.1"/>
    <property type="molecule type" value="Genomic_DNA"/>
</dbReference>
<organism evidence="1 2">
    <name type="scientific">Tepidimonas charontis</name>
    <dbReference type="NCBI Taxonomy" id="2267262"/>
    <lineage>
        <taxon>Bacteria</taxon>
        <taxon>Pseudomonadati</taxon>
        <taxon>Pseudomonadota</taxon>
        <taxon>Betaproteobacteria</taxon>
        <taxon>Burkholderiales</taxon>
        <taxon>Tepidimonas</taxon>
    </lineage>
</organism>
<dbReference type="InterPro" id="IPR014056">
    <property type="entry name" value="TypeIITA-like_toxin_pred"/>
</dbReference>
<sequence>MSTNVDIGKTLTVAFLQHRPAGAGKKTRLWGGWAACLLYSIEYNRRMYTVKLTPEFERWLAGLKDGMTRKRLGLRLRKAQLGNLGDVKPVGEGVWEMREFFGPGWRMYYTQRGAVLVVMLGGGDKASQASDIAKAIELARALQE</sequence>
<dbReference type="NCBIfam" id="TIGR02683">
    <property type="entry name" value="upstrm_HI1419"/>
    <property type="match status" value="1"/>
</dbReference>
<comment type="caution">
    <text evidence="1">The sequence shown here is derived from an EMBL/GenBank/DDBJ whole genome shotgun (WGS) entry which is preliminary data.</text>
</comment>
<reference evidence="1 2" key="1">
    <citation type="submission" date="2019-07" db="EMBL/GenBank/DDBJ databases">
        <title>Tepidimonas charontis SPSP-6 draft genome.</title>
        <authorList>
            <person name="Da Costa M.S."/>
            <person name="Froufe H.J.C."/>
            <person name="Egas C."/>
            <person name="Albuquerque L."/>
        </authorList>
    </citation>
    <scope>NUCLEOTIDE SEQUENCE [LARGE SCALE GENOMIC DNA]</scope>
    <source>
        <strain evidence="1 2">SPSP-6</strain>
    </source>
</reference>
<evidence type="ECO:0000313" key="2">
    <source>
        <dbReference type="Proteomes" id="UP000318294"/>
    </source>
</evidence>
<dbReference type="AlphaFoldDB" id="A0A554X8C8"/>